<evidence type="ECO:0000256" key="2">
    <source>
        <dbReference type="ARBA" id="ARBA00022679"/>
    </source>
</evidence>
<dbReference type="InterPro" id="IPR000542">
    <property type="entry name" value="Carn_acyl_trans"/>
</dbReference>
<evidence type="ECO:0000259" key="5">
    <source>
        <dbReference type="Pfam" id="PF00755"/>
    </source>
</evidence>
<keyword evidence="3" id="KW-0012">Acyltransferase</keyword>
<dbReference type="Gene3D" id="3.30.559.70">
    <property type="entry name" value="Choline/Carnitine o-acyltransferase, domain 2"/>
    <property type="match status" value="1"/>
</dbReference>
<dbReference type="AlphaFoldDB" id="A0A4Y4D6Z7"/>
<dbReference type="STRING" id="1272.GCA_900014985_01692"/>
<comment type="caution">
    <text evidence="6">The sequence shown here is derived from an EMBL/GenBank/DDBJ whole genome shotgun (WGS) entry which is preliminary data.</text>
</comment>
<accession>A0A4Y4D6Z7</accession>
<evidence type="ECO:0000313" key="7">
    <source>
        <dbReference type="Proteomes" id="UP000315730"/>
    </source>
</evidence>
<protein>
    <recommendedName>
        <fullName evidence="5">Choline/carnitine acyltransferase domain-containing protein</fullName>
    </recommendedName>
</protein>
<dbReference type="GO" id="GO:0004095">
    <property type="term" value="F:carnitine O-palmitoyltransferase activity"/>
    <property type="evidence" value="ECO:0007669"/>
    <property type="project" value="TreeGrafter"/>
</dbReference>
<dbReference type="InterPro" id="IPR039551">
    <property type="entry name" value="Cho/carn_acyl_trans"/>
</dbReference>
<dbReference type="GO" id="GO:0006635">
    <property type="term" value="P:fatty acid beta-oxidation"/>
    <property type="evidence" value="ECO:0007669"/>
    <property type="project" value="TreeGrafter"/>
</dbReference>
<dbReference type="Pfam" id="PF00755">
    <property type="entry name" value="Carn_acyltransf"/>
    <property type="match status" value="1"/>
</dbReference>
<gene>
    <name evidence="6" type="ORF">KVA01_16390</name>
</gene>
<dbReference type="Gene3D" id="3.30.559.10">
    <property type="entry name" value="Chloramphenicol acetyltransferase-like domain"/>
    <property type="match status" value="1"/>
</dbReference>
<dbReference type="PANTHER" id="PTHR22589:SF16">
    <property type="entry name" value="CARNITINE O-PALMITOYLTRANSFERASE 2, MITOCHONDRIAL"/>
    <property type="match status" value="1"/>
</dbReference>
<keyword evidence="2" id="KW-0808">Transferase</keyword>
<evidence type="ECO:0000256" key="3">
    <source>
        <dbReference type="ARBA" id="ARBA00023315"/>
    </source>
</evidence>
<evidence type="ECO:0000313" key="6">
    <source>
        <dbReference type="EMBL" id="GEC99484.1"/>
    </source>
</evidence>
<dbReference type="Proteomes" id="UP000315730">
    <property type="component" value="Unassembled WGS sequence"/>
</dbReference>
<name>A0A4Y4D6Z7_KOCVA</name>
<dbReference type="EMBL" id="BJNW01000013">
    <property type="protein sequence ID" value="GEC99484.1"/>
    <property type="molecule type" value="Genomic_DNA"/>
</dbReference>
<dbReference type="RefSeq" id="WP_141269700.1">
    <property type="nucleotide sequence ID" value="NZ_BJNW01000013.1"/>
</dbReference>
<dbReference type="SUPFAM" id="SSF52777">
    <property type="entry name" value="CoA-dependent acyltransferases"/>
    <property type="match status" value="2"/>
</dbReference>
<dbReference type="InterPro" id="IPR042231">
    <property type="entry name" value="Cho/carn_acyl_trans_2"/>
</dbReference>
<feature type="domain" description="Choline/carnitine acyltransferase" evidence="5">
    <location>
        <begin position="6"/>
        <end position="570"/>
    </location>
</feature>
<evidence type="ECO:0000256" key="1">
    <source>
        <dbReference type="ARBA" id="ARBA00005232"/>
    </source>
</evidence>
<dbReference type="InterPro" id="IPR023213">
    <property type="entry name" value="CAT-like_dom_sf"/>
</dbReference>
<feature type="active site" description="Proton acceptor" evidence="4">
    <location>
        <position position="314"/>
    </location>
</feature>
<sequence>MSVKPLPVPPLGETLQRFLTAAEPLVDAETLAATRTEVRRFGSEEGPRLQAALEGFARSEDAEGRSWLSCQWLDGYLTVRTPLPLTTSVGFQITGDFGAPGVGRAAELVYRAASVHLRQVRRETPQEVDPRGNPVDMTQWECLEGGIRHPLPERDEIRRPGWAASSSPHRETTAEPAPAAVPEIGVIHRGRLYALPIGTAQLRPLPLRSVAEALRAVVERDEPRETELPFGALSYLGGEVAAPLLERLTEVEHNREVYERLTRMLFVVNVVEARAEVVEHLERSAFEVGHAWAYKPITYEVCLEDDWLAMHVEHSTVDGATILAVAGALQEVVIPDEEPPAQTPEPRALTWERDSTLREELVAATAAYRSEAALLGVHRVFVPRLHRAERPFRISDDAAQQLIMLLAQVATYGRPRGVYEAVDMREYQAGRTECLRPVTQQAVAFVRALHEGTATEEQFTAALDTHRAWVKACKSAHGVDRHLLGLATVAAQRGEESPFFELPALAAMRRDFLSTTSIGSSDRIVRYAFAPTTPEGFGVTYTTHTDGYELCVNYRRDTSEDLEGFAHNLTAAAETLWEFVRTLRG</sequence>
<organism evidence="6 7">
    <name type="scientific">Kocuria varians</name>
    <name type="common">Micrococcus varians</name>
    <dbReference type="NCBI Taxonomy" id="1272"/>
    <lineage>
        <taxon>Bacteria</taxon>
        <taxon>Bacillati</taxon>
        <taxon>Actinomycetota</taxon>
        <taxon>Actinomycetes</taxon>
        <taxon>Micrococcales</taxon>
        <taxon>Micrococcaceae</taxon>
        <taxon>Kocuria</taxon>
    </lineage>
</organism>
<reference evidence="6 7" key="1">
    <citation type="submission" date="2019-06" db="EMBL/GenBank/DDBJ databases">
        <title>Whole genome shotgun sequence of Kocuria varians NBRC 15358.</title>
        <authorList>
            <person name="Hosoyama A."/>
            <person name="Uohara A."/>
            <person name="Ohji S."/>
            <person name="Ichikawa N."/>
        </authorList>
    </citation>
    <scope>NUCLEOTIDE SEQUENCE [LARGE SCALE GENOMIC DNA]</scope>
    <source>
        <strain evidence="6 7">NBRC 15358</strain>
    </source>
</reference>
<evidence type="ECO:0000256" key="4">
    <source>
        <dbReference type="PIRSR" id="PIRSR600542-1"/>
    </source>
</evidence>
<proteinExistence type="inferred from homology"/>
<dbReference type="PANTHER" id="PTHR22589">
    <property type="entry name" value="CARNITINE O-ACYLTRANSFERASE"/>
    <property type="match status" value="1"/>
</dbReference>
<comment type="similarity">
    <text evidence="1">Belongs to the carnitine/choline acetyltransferase family.</text>
</comment>
<dbReference type="OrthoDB" id="1456at2"/>
<keyword evidence="7" id="KW-1185">Reference proteome</keyword>